<dbReference type="FunCoup" id="A0A6P8RS10">
    <property type="interactions" value="611"/>
</dbReference>
<dbReference type="Pfam" id="PF00646">
    <property type="entry name" value="F-box"/>
    <property type="match status" value="1"/>
</dbReference>
<keyword evidence="3" id="KW-1185">Reference proteome</keyword>
<dbReference type="Proteomes" id="UP000515159">
    <property type="component" value="Chromosome 7"/>
</dbReference>
<evidence type="ECO:0000259" key="2">
    <source>
        <dbReference type="PROSITE" id="PS50181"/>
    </source>
</evidence>
<proteinExistence type="predicted"/>
<reference evidence="4" key="1">
    <citation type="submission" date="2025-08" db="UniProtKB">
        <authorList>
            <consortium name="RefSeq"/>
        </authorList>
    </citation>
    <scope>IDENTIFICATION</scope>
</reference>
<dbReference type="PANTHER" id="PTHR16271">
    <property type="entry name" value="F-BOX ONLY PROTEIN 34/46 FAMILY MEMBER"/>
    <property type="match status" value="1"/>
</dbReference>
<evidence type="ECO:0000256" key="1">
    <source>
        <dbReference type="ARBA" id="ARBA00022786"/>
    </source>
</evidence>
<evidence type="ECO:0000313" key="4">
    <source>
        <dbReference type="RefSeq" id="XP_033808340.1"/>
    </source>
</evidence>
<dbReference type="SUPFAM" id="SSF81383">
    <property type="entry name" value="F-box domain"/>
    <property type="match status" value="1"/>
</dbReference>
<dbReference type="KEGG" id="gsh:117363903"/>
<feature type="domain" description="F-box" evidence="2">
    <location>
        <begin position="599"/>
        <end position="651"/>
    </location>
</feature>
<dbReference type="InterPro" id="IPR039594">
    <property type="entry name" value="FBXO34/46"/>
</dbReference>
<dbReference type="OrthoDB" id="10052741at2759"/>
<dbReference type="PANTHER" id="PTHR16271:SF11">
    <property type="entry name" value="F-BOX ONLY PROTEIN 34"/>
    <property type="match status" value="1"/>
</dbReference>
<dbReference type="CTD" id="55030"/>
<dbReference type="GeneID" id="117363903"/>
<protein>
    <submittedName>
        <fullName evidence="4">F-box only protein 34 isoform X1</fullName>
    </submittedName>
</protein>
<accession>A0A6P8RS10</accession>
<dbReference type="InParanoid" id="A0A6P8RS10"/>
<organism evidence="3 4">
    <name type="scientific">Geotrypetes seraphini</name>
    <name type="common">Gaboon caecilian</name>
    <name type="synonym">Caecilia seraphini</name>
    <dbReference type="NCBI Taxonomy" id="260995"/>
    <lineage>
        <taxon>Eukaryota</taxon>
        <taxon>Metazoa</taxon>
        <taxon>Chordata</taxon>
        <taxon>Craniata</taxon>
        <taxon>Vertebrata</taxon>
        <taxon>Euteleostomi</taxon>
        <taxon>Amphibia</taxon>
        <taxon>Gymnophiona</taxon>
        <taxon>Geotrypetes</taxon>
    </lineage>
</organism>
<dbReference type="PROSITE" id="PS50181">
    <property type="entry name" value="FBOX"/>
    <property type="match status" value="1"/>
</dbReference>
<name>A0A6P8RS10_GEOSA</name>
<dbReference type="InterPro" id="IPR001810">
    <property type="entry name" value="F-box_dom"/>
</dbReference>
<gene>
    <name evidence="4" type="primary">FBXO34</name>
</gene>
<dbReference type="AlphaFoldDB" id="A0A6P8RS10"/>
<keyword evidence="1" id="KW-0833">Ubl conjugation pathway</keyword>
<evidence type="ECO:0000313" key="3">
    <source>
        <dbReference type="Proteomes" id="UP000515159"/>
    </source>
</evidence>
<dbReference type="RefSeq" id="XP_033808340.1">
    <property type="nucleotide sequence ID" value="XM_033952449.1"/>
</dbReference>
<sequence length="738" mass="83568">MRSKAEKANVSTTPSVMVGGWRLKHKSIRISGMHLKPYHKLQKRNPFLELSQNTMKNLPMNHKSSVKEIKLINACTKQSFLSVSTHRPLGALSQNTMYNEGGKNTADSLVKGKNISATIHPGSEVEGPLDICTIIKPGNTKEKIAFFAAHHCGNNRTGSVKIKSTWDIDERSAKRRKKSLELRKAKKQLEKETQNYQPEPFASSIDQCSEHYVSEGGDGIFPSRSLSVIEMVAFLEQRANALLEDCTKNCSNSYAVTRFAGQFKGLPSVSEPYTTLAACEMFSQRGSSESGDLQNEPVRVLDMVAKLESECLKRQNEHDAGRLSRNNSFRRNVGRMFLASGSQSEKNETGKVSSERVDLKDHIEDFGTLDNICTKSIPKADDSLWAEAAPSASRKKQSLQPVDDFYITSVKLTLPREKSLKIRSQCDIEITVDPVKFSFSVCPKTLVIAPDALQWKNIEVDQSIKESETCLGRKSVSSPKVVAIPIQKQSETDKRDPEVKTSSLSCEDSLPGTLFFQLHKNQKDEKDPCLHERYKQKLPEIGLIIKEASTDGIASENYSLESYIASVSLENGSRVPLKKQVSHDFLETRFKIQQLLEPQQYMIFLPHHIMVKIFRFLPTKTLAILKCTCLYFKFIIEHYDIRPADSLWVRDPRYKADPCKQCKKKYVKGDVSLCWWHPKPYCQALPYGPGYWMCCHKTQKESSGCKVGLHDNRWVPACHSFNRTIYKKIKESEQDDEF</sequence>
<dbReference type="InterPro" id="IPR036047">
    <property type="entry name" value="F-box-like_dom_sf"/>
</dbReference>